<accession>A0AA36EXP7</accession>
<keyword evidence="1" id="KW-0175">Coiled coil</keyword>
<feature type="coiled-coil region" evidence="1">
    <location>
        <begin position="154"/>
        <end position="181"/>
    </location>
</feature>
<name>A0AA36EXP7_OCTVU</name>
<sequence length="311" mass="35449">MACCGATSASPYDYADFKDDDLRGATPTVRIEDDDDDAEFDLMRPLGSIPVLRREPRPKPSMDIVKRKSILRSPPALDPEDIAAMLPRIPKGYRLLCCLGPPPVRMSRAHPVRTSRAPPSEPSRAPSLELSQQLHTIDLPASDKRLSISTQLEIQEFLNAIKSFEEELELEEAELKRNVNQIKWYSSYLAAEGDISTVGLMDRTRYIPEFKEELFLGDKDYEESLSDFEERSDAMDQTVVYVPHEAEKEAFYPIPEEEFPAVSPHKSILSENVLEFEDLLKNFVEDLKHAKAKHRQALIDNEELDAFKERL</sequence>
<dbReference type="EMBL" id="OX597815">
    <property type="protein sequence ID" value="CAI9716917.1"/>
    <property type="molecule type" value="Genomic_DNA"/>
</dbReference>
<dbReference type="AlphaFoldDB" id="A0AA36EXP7"/>
<protein>
    <submittedName>
        <fullName evidence="3">Uncharacterized protein</fullName>
    </submittedName>
</protein>
<organism evidence="3 4">
    <name type="scientific">Octopus vulgaris</name>
    <name type="common">Common octopus</name>
    <dbReference type="NCBI Taxonomy" id="6645"/>
    <lineage>
        <taxon>Eukaryota</taxon>
        <taxon>Metazoa</taxon>
        <taxon>Spiralia</taxon>
        <taxon>Lophotrochozoa</taxon>
        <taxon>Mollusca</taxon>
        <taxon>Cephalopoda</taxon>
        <taxon>Coleoidea</taxon>
        <taxon>Octopodiformes</taxon>
        <taxon>Octopoda</taxon>
        <taxon>Incirrata</taxon>
        <taxon>Octopodidae</taxon>
        <taxon>Octopus</taxon>
    </lineage>
</organism>
<dbReference type="Proteomes" id="UP001162480">
    <property type="component" value="Chromosome 2"/>
</dbReference>
<evidence type="ECO:0000313" key="4">
    <source>
        <dbReference type="Proteomes" id="UP001162480"/>
    </source>
</evidence>
<evidence type="ECO:0000313" key="3">
    <source>
        <dbReference type="EMBL" id="CAI9716917.1"/>
    </source>
</evidence>
<feature type="region of interest" description="Disordered" evidence="2">
    <location>
        <begin position="107"/>
        <end position="130"/>
    </location>
</feature>
<keyword evidence="4" id="KW-1185">Reference proteome</keyword>
<evidence type="ECO:0000256" key="2">
    <source>
        <dbReference type="SAM" id="MobiDB-lite"/>
    </source>
</evidence>
<gene>
    <name evidence="3" type="ORF">OCTVUL_1B002859</name>
</gene>
<evidence type="ECO:0000256" key="1">
    <source>
        <dbReference type="SAM" id="Coils"/>
    </source>
</evidence>
<feature type="compositionally biased region" description="Low complexity" evidence="2">
    <location>
        <begin position="115"/>
        <end position="130"/>
    </location>
</feature>
<reference evidence="3" key="1">
    <citation type="submission" date="2023-08" db="EMBL/GenBank/DDBJ databases">
        <authorList>
            <person name="Alioto T."/>
            <person name="Alioto T."/>
            <person name="Gomez Garrido J."/>
        </authorList>
    </citation>
    <scope>NUCLEOTIDE SEQUENCE</scope>
</reference>
<proteinExistence type="predicted"/>